<evidence type="ECO:0000256" key="1">
    <source>
        <dbReference type="ARBA" id="ARBA00004141"/>
    </source>
</evidence>
<reference evidence="13 14" key="1">
    <citation type="submission" date="2011-10" db="EMBL/GenBank/DDBJ databases">
        <authorList>
            <person name="Genoscope - CEA"/>
        </authorList>
    </citation>
    <scope>NUCLEOTIDE SEQUENCE [LARGE SCALE GENOMIC DNA]</scope>
    <source>
        <strain evidence="13 14">RCC 1105</strain>
    </source>
</reference>
<feature type="transmembrane region" description="Helical" evidence="12">
    <location>
        <begin position="326"/>
        <end position="347"/>
    </location>
</feature>
<feature type="compositionally biased region" description="Low complexity" evidence="11">
    <location>
        <begin position="9"/>
        <end position="30"/>
    </location>
</feature>
<dbReference type="RefSeq" id="XP_007513295.1">
    <property type="nucleotide sequence ID" value="XM_007513233.1"/>
</dbReference>
<dbReference type="EMBL" id="FO082274">
    <property type="protein sequence ID" value="CCO16853.1"/>
    <property type="molecule type" value="Genomic_DNA"/>
</dbReference>
<dbReference type="KEGG" id="bpg:Bathy05g01370"/>
<dbReference type="InterPro" id="IPR044502">
    <property type="entry name" value="AtHST-like"/>
</dbReference>
<feature type="transmembrane region" description="Helical" evidence="12">
    <location>
        <begin position="154"/>
        <end position="175"/>
    </location>
</feature>
<dbReference type="NCBIfam" id="NF009525">
    <property type="entry name" value="PRK12887.1"/>
    <property type="match status" value="1"/>
</dbReference>
<dbReference type="GeneID" id="19015640"/>
<keyword evidence="4" id="KW-0150">Chloroplast</keyword>
<feature type="region of interest" description="Disordered" evidence="11">
    <location>
        <begin position="1"/>
        <end position="75"/>
    </location>
</feature>
<proteinExistence type="inferred from homology"/>
<organism evidence="13 14">
    <name type="scientific">Bathycoccus prasinos</name>
    <dbReference type="NCBI Taxonomy" id="41875"/>
    <lineage>
        <taxon>Eukaryota</taxon>
        <taxon>Viridiplantae</taxon>
        <taxon>Chlorophyta</taxon>
        <taxon>Mamiellophyceae</taxon>
        <taxon>Mamiellales</taxon>
        <taxon>Bathycoccaceae</taxon>
        <taxon>Bathycoccus</taxon>
    </lineage>
</organism>
<keyword evidence="8" id="KW-0809">Transit peptide</keyword>
<dbReference type="CDD" id="cd13960">
    <property type="entry name" value="PT_UbiA_HPT1"/>
    <property type="match status" value="1"/>
</dbReference>
<evidence type="ECO:0000256" key="6">
    <source>
        <dbReference type="ARBA" id="ARBA00022679"/>
    </source>
</evidence>
<evidence type="ECO:0000256" key="3">
    <source>
        <dbReference type="ARBA" id="ARBA00005985"/>
    </source>
</evidence>
<feature type="compositionally biased region" description="Low complexity" evidence="11">
    <location>
        <begin position="49"/>
        <end position="60"/>
    </location>
</feature>
<keyword evidence="9 12" id="KW-1133">Transmembrane helix</keyword>
<evidence type="ECO:0000313" key="14">
    <source>
        <dbReference type="Proteomes" id="UP000198341"/>
    </source>
</evidence>
<comment type="subcellular location">
    <subcellularLocation>
        <location evidence="1">Membrane</location>
        <topology evidence="1">Multi-pass membrane protein</topology>
    </subcellularLocation>
    <subcellularLocation>
        <location evidence="2">Plastid</location>
        <location evidence="2">Chloroplast</location>
    </subcellularLocation>
</comment>
<dbReference type="PANTHER" id="PTHR43009:SF10">
    <property type="entry name" value="HOMOGENTISATE SOLANESYLTRANSFERASE, CHLOROPLASTIC"/>
    <property type="match status" value="1"/>
</dbReference>
<feature type="transmembrane region" description="Helical" evidence="12">
    <location>
        <begin position="221"/>
        <end position="239"/>
    </location>
</feature>
<dbReference type="Proteomes" id="UP000198341">
    <property type="component" value="Chromosome 5"/>
</dbReference>
<dbReference type="eggNOG" id="ENOG502QUHT">
    <property type="taxonomic scope" value="Eukaryota"/>
</dbReference>
<evidence type="ECO:0000256" key="7">
    <source>
        <dbReference type="ARBA" id="ARBA00022692"/>
    </source>
</evidence>
<dbReference type="InterPro" id="IPR044878">
    <property type="entry name" value="UbiA_sf"/>
</dbReference>
<feature type="transmembrane region" description="Helical" evidence="12">
    <location>
        <begin position="196"/>
        <end position="215"/>
    </location>
</feature>
<evidence type="ECO:0000313" key="13">
    <source>
        <dbReference type="EMBL" id="CCO16853.1"/>
    </source>
</evidence>
<comment type="similarity">
    <text evidence="3">Belongs to the UbiA prenyltransferase family.</text>
</comment>
<dbReference type="Gene3D" id="1.10.357.140">
    <property type="entry name" value="UbiA prenyltransferase"/>
    <property type="match status" value="1"/>
</dbReference>
<evidence type="ECO:0000256" key="8">
    <source>
        <dbReference type="ARBA" id="ARBA00022946"/>
    </source>
</evidence>
<gene>
    <name evidence="13" type="ORF">Bathy05g01370</name>
</gene>
<dbReference type="GO" id="GO:0004659">
    <property type="term" value="F:prenyltransferase activity"/>
    <property type="evidence" value="ECO:0007669"/>
    <property type="project" value="InterPro"/>
</dbReference>
<feature type="transmembrane region" description="Helical" evidence="12">
    <location>
        <begin position="246"/>
        <end position="264"/>
    </location>
</feature>
<dbReference type="OrthoDB" id="1502398at2759"/>
<name>K8F5M1_9CHLO</name>
<evidence type="ECO:0000256" key="4">
    <source>
        <dbReference type="ARBA" id="ARBA00022528"/>
    </source>
</evidence>
<feature type="transmembrane region" description="Helical" evidence="12">
    <location>
        <begin position="284"/>
        <end position="305"/>
    </location>
</feature>
<evidence type="ECO:0000256" key="2">
    <source>
        <dbReference type="ARBA" id="ARBA00004229"/>
    </source>
</evidence>
<evidence type="ECO:0000256" key="11">
    <source>
        <dbReference type="SAM" id="MobiDB-lite"/>
    </source>
</evidence>
<dbReference type="GO" id="GO:0016020">
    <property type="term" value="C:membrane"/>
    <property type="evidence" value="ECO:0007669"/>
    <property type="project" value="UniProtKB-SubCell"/>
</dbReference>
<evidence type="ECO:0000256" key="9">
    <source>
        <dbReference type="ARBA" id="ARBA00022989"/>
    </source>
</evidence>
<keyword evidence="10 12" id="KW-0472">Membrane</keyword>
<dbReference type="PANTHER" id="PTHR43009">
    <property type="entry name" value="HOMOGENTISATE SOLANESYLTRANSFERASE, CHLOROPLASTIC"/>
    <property type="match status" value="1"/>
</dbReference>
<keyword evidence="5" id="KW-0934">Plastid</keyword>
<keyword evidence="6" id="KW-0808">Transferase</keyword>
<dbReference type="GO" id="GO:0009507">
    <property type="term" value="C:chloroplast"/>
    <property type="evidence" value="ECO:0007669"/>
    <property type="project" value="UniProtKB-SubCell"/>
</dbReference>
<keyword evidence="7 12" id="KW-0812">Transmembrane</keyword>
<keyword evidence="14" id="KW-1185">Reference proteome</keyword>
<dbReference type="AlphaFoldDB" id="K8F5M1"/>
<evidence type="ECO:0000256" key="5">
    <source>
        <dbReference type="ARBA" id="ARBA00022640"/>
    </source>
</evidence>
<sequence>MLNRATLPSSAARVSSSHSSSTSSSSSSSSRKNVFTQHQEQQQQRRKISSSSLSSSSSSSRLMMQKNKSKDNQRRRKIRTNAFSGASNNNNARVAAASSSAASPLDKMEALIGAIWKFVRPHTIRGTLLGTTALVSKVLIENPELIQLSLFPRALLGLLALLCGNGFIVGINQIYDVEIDKVNKPYLPIAAGELSLPMAWAFCLATAIGGATIVAMNFGPLITSLYTFGLFLGTIYSVPPLRLKRFALPAFMIIATVRGFLLNFGVFHATRAALRLPFVWSPPVLFITIFVTVFATAIAVTKDLADIDGDKQFGIETFTTKMGVKNVSYIGSGLLLMNYVFAIGLSVFNPTWFNQKIMITVHAILATYLIAKTRKLEKAGFTQSAVQTYYQDVWKLFYSEYLLLPFI</sequence>
<dbReference type="Pfam" id="PF01040">
    <property type="entry name" value="UbiA"/>
    <property type="match status" value="1"/>
</dbReference>
<evidence type="ECO:0000256" key="10">
    <source>
        <dbReference type="ARBA" id="ARBA00023136"/>
    </source>
</evidence>
<dbReference type="STRING" id="41875.K8F5M1"/>
<evidence type="ECO:0008006" key="15">
    <source>
        <dbReference type="Google" id="ProtNLM"/>
    </source>
</evidence>
<dbReference type="InterPro" id="IPR000537">
    <property type="entry name" value="UbiA_prenyltransferase"/>
</dbReference>
<accession>K8F5M1</accession>
<protein>
    <recommendedName>
        <fullName evidence="15">Homogentisate phytyltransferase</fullName>
    </recommendedName>
</protein>
<evidence type="ECO:0000256" key="12">
    <source>
        <dbReference type="SAM" id="Phobius"/>
    </source>
</evidence>